<dbReference type="InterPro" id="IPR013011">
    <property type="entry name" value="PTS_EIIB_2"/>
</dbReference>
<dbReference type="Proteomes" id="UP000062160">
    <property type="component" value="Unassembled WGS sequence"/>
</dbReference>
<dbReference type="Pfam" id="PF02302">
    <property type="entry name" value="PTS_IIB"/>
    <property type="match status" value="1"/>
</dbReference>
<evidence type="ECO:0000259" key="2">
    <source>
        <dbReference type="PROSITE" id="PS51099"/>
    </source>
</evidence>
<evidence type="ECO:0000313" key="4">
    <source>
        <dbReference type="Proteomes" id="UP000062160"/>
    </source>
</evidence>
<protein>
    <submittedName>
        <fullName evidence="3">PTS system, ascorbate-specific IIB component</fullName>
    </submittedName>
</protein>
<dbReference type="InterPro" id="IPR036095">
    <property type="entry name" value="PTS_EIIB-like_sf"/>
</dbReference>
<dbReference type="Gene3D" id="3.40.50.2300">
    <property type="match status" value="1"/>
</dbReference>
<proteinExistence type="predicted"/>
<dbReference type="PROSITE" id="PS51099">
    <property type="entry name" value="PTS_EIIB_TYPE_2"/>
    <property type="match status" value="1"/>
</dbReference>
<evidence type="ECO:0000256" key="1">
    <source>
        <dbReference type="ARBA" id="ARBA00022679"/>
    </source>
</evidence>
<accession>A0A0U9HEM7</accession>
<feature type="domain" description="PTS EIIB type-2" evidence="2">
    <location>
        <begin position="1"/>
        <end position="97"/>
    </location>
</feature>
<reference evidence="3" key="1">
    <citation type="journal article" date="2016" name="Genome Announc.">
        <title>Draft Genome Sequence of the Syntrophic Lactate-Degrading Bacterium Tepidanaerobacter syntrophicus JLT.</title>
        <authorList>
            <person name="Matsuura N."/>
            <person name="Ohashi A."/>
            <person name="Tourlousse D.M."/>
            <person name="Sekiguchi Y."/>
        </authorList>
    </citation>
    <scope>NUCLEOTIDE SEQUENCE [LARGE SCALE GENOMIC DNA]</scope>
    <source>
        <strain evidence="3">JL</strain>
    </source>
</reference>
<dbReference type="STRING" id="224999.GCA_001485475_01161"/>
<dbReference type="OrthoDB" id="6603449at2"/>
<gene>
    <name evidence="3" type="ORF">TSYNT_7164</name>
</gene>
<dbReference type="RefSeq" id="WP_059032557.1">
    <property type="nucleotide sequence ID" value="NZ_BSDN01000002.1"/>
</dbReference>
<dbReference type="CDD" id="cd05563">
    <property type="entry name" value="PTS_IIB_ascorbate"/>
    <property type="match status" value="1"/>
</dbReference>
<keyword evidence="4" id="KW-1185">Reference proteome</keyword>
<dbReference type="InterPro" id="IPR003501">
    <property type="entry name" value="PTS_EIIB_2/3"/>
</dbReference>
<dbReference type="SUPFAM" id="SSF52794">
    <property type="entry name" value="PTS system IIB component-like"/>
    <property type="match status" value="1"/>
</dbReference>
<organism evidence="3">
    <name type="scientific">Tepidanaerobacter syntrophicus</name>
    <dbReference type="NCBI Taxonomy" id="224999"/>
    <lineage>
        <taxon>Bacteria</taxon>
        <taxon>Bacillati</taxon>
        <taxon>Bacillota</taxon>
        <taxon>Clostridia</taxon>
        <taxon>Thermosediminibacterales</taxon>
        <taxon>Tepidanaerobacteraceae</taxon>
        <taxon>Tepidanaerobacter</taxon>
    </lineage>
</organism>
<dbReference type="AlphaFoldDB" id="A0A0U9HEM7"/>
<keyword evidence="1" id="KW-0808">Transferase</keyword>
<dbReference type="GO" id="GO:0008982">
    <property type="term" value="F:protein-N(PI)-phosphohistidine-sugar phosphotransferase activity"/>
    <property type="evidence" value="ECO:0007669"/>
    <property type="project" value="InterPro"/>
</dbReference>
<dbReference type="EMBL" id="DF977001">
    <property type="protein sequence ID" value="GAQ25146.1"/>
    <property type="molecule type" value="Genomic_DNA"/>
</dbReference>
<sequence>MNVLTVCGLGIGSSVILRVTVGKILDELGIKDYTINVADIGTAKSTPFDMVVTSTELADVLKKALPADKQFKVIPVSNFVDKNEIKSKIITCLKQMGKL</sequence>
<evidence type="ECO:0000313" key="3">
    <source>
        <dbReference type="EMBL" id="GAQ25146.1"/>
    </source>
</evidence>
<dbReference type="GO" id="GO:0009401">
    <property type="term" value="P:phosphoenolpyruvate-dependent sugar phosphotransferase system"/>
    <property type="evidence" value="ECO:0007669"/>
    <property type="project" value="InterPro"/>
</dbReference>
<name>A0A0U9HEM7_9FIRM</name>